<proteinExistence type="predicted"/>
<keyword evidence="4" id="KW-1185">Reference proteome</keyword>
<dbReference type="STRING" id="290052.ASU35_11370"/>
<sequence length="317" mass="36163">MNKKKKLTLAAVITALATLILYILNKLLFFTATIKETLFSNHGNYYAWRFGKIFYTKQGEGSPLLLIHDLNPISSDYEWKEVVHRLKKNHTVYTLDLLGCGRSDKPRMTYTSYLYVQLLLDFCKQIIKEPTDIVVTGHAAQSVLMACSIDGSLFNNIILVNPDNLTDTGKYPKYKHKALQFLLNIPIIGTFIYNTAVARNMIEEEFECRYFGSRTKAPEKYIDAYHEAAHLGGSSAKYLYSSIRCRYTNTSAAIALKKINHNVIIFAGEAVPKIKNTIAQYQNYNLSIEAVSLKGCGYLPQLEFPQQFYENLEIYLK</sequence>
<evidence type="ECO:0000256" key="1">
    <source>
        <dbReference type="SAM" id="Phobius"/>
    </source>
</evidence>
<feature type="transmembrane region" description="Helical" evidence="1">
    <location>
        <begin position="7"/>
        <end position="24"/>
    </location>
</feature>
<dbReference type="PANTHER" id="PTHR46438:SF2">
    <property type="entry name" value="ALPHA_BETA-HYDROLASES SUPERFAMILY PROTEIN"/>
    <property type="match status" value="1"/>
</dbReference>
<evidence type="ECO:0000313" key="3">
    <source>
        <dbReference type="EMBL" id="KSV58835.1"/>
    </source>
</evidence>
<keyword evidence="1" id="KW-0812">Transmembrane</keyword>
<dbReference type="InterPro" id="IPR029058">
    <property type="entry name" value="AB_hydrolase_fold"/>
</dbReference>
<evidence type="ECO:0000259" key="2">
    <source>
        <dbReference type="Pfam" id="PF12697"/>
    </source>
</evidence>
<dbReference type="Gene3D" id="3.40.50.1820">
    <property type="entry name" value="alpha/beta hydrolase"/>
    <property type="match status" value="1"/>
</dbReference>
<dbReference type="Proteomes" id="UP000054874">
    <property type="component" value="Unassembled WGS sequence"/>
</dbReference>
<gene>
    <name evidence="3" type="ORF">ASU35_11370</name>
</gene>
<keyword evidence="1" id="KW-0472">Membrane</keyword>
<dbReference type="PANTHER" id="PTHR46438">
    <property type="entry name" value="ALPHA/BETA-HYDROLASES SUPERFAMILY PROTEIN"/>
    <property type="match status" value="1"/>
</dbReference>
<evidence type="ECO:0000313" key="4">
    <source>
        <dbReference type="Proteomes" id="UP000054874"/>
    </source>
</evidence>
<dbReference type="RefSeq" id="WP_058352928.1">
    <property type="nucleotide sequence ID" value="NZ_CABMMD010000159.1"/>
</dbReference>
<dbReference type="SUPFAM" id="SSF53474">
    <property type="entry name" value="alpha/beta-Hydrolases"/>
    <property type="match status" value="1"/>
</dbReference>
<dbReference type="Pfam" id="PF12697">
    <property type="entry name" value="Abhydrolase_6"/>
    <property type="match status" value="1"/>
</dbReference>
<comment type="caution">
    <text evidence="3">The sequence shown here is derived from an EMBL/GenBank/DDBJ whole genome shotgun (WGS) entry which is preliminary data.</text>
</comment>
<reference evidence="3 4" key="1">
    <citation type="submission" date="2015-11" db="EMBL/GenBank/DDBJ databases">
        <title>Butyribacter intestini gen. nov., sp. nov., a butyric acid-producing bacterium of the family Lachnospiraceae isolated from the human faeces.</title>
        <authorList>
            <person name="Zou Y."/>
            <person name="Xue W."/>
            <person name="Luo G."/>
            <person name="Lv M."/>
        </authorList>
    </citation>
    <scope>NUCLEOTIDE SEQUENCE [LARGE SCALE GENOMIC DNA]</scope>
    <source>
        <strain evidence="3 4">ACET-33324</strain>
    </source>
</reference>
<protein>
    <recommendedName>
        <fullName evidence="2">AB hydrolase-1 domain-containing protein</fullName>
    </recommendedName>
</protein>
<accession>A0A0V8QEM2</accession>
<dbReference type="EMBL" id="LNAM01000159">
    <property type="protein sequence ID" value="KSV58835.1"/>
    <property type="molecule type" value="Genomic_DNA"/>
</dbReference>
<dbReference type="InterPro" id="IPR000073">
    <property type="entry name" value="AB_hydrolase_1"/>
</dbReference>
<organism evidence="3 4">
    <name type="scientific">Acetivibrio ethanolgignens</name>
    <dbReference type="NCBI Taxonomy" id="290052"/>
    <lineage>
        <taxon>Bacteria</taxon>
        <taxon>Bacillati</taxon>
        <taxon>Bacillota</taxon>
        <taxon>Clostridia</taxon>
        <taxon>Eubacteriales</taxon>
        <taxon>Oscillospiraceae</taxon>
        <taxon>Acetivibrio</taxon>
    </lineage>
</organism>
<feature type="domain" description="AB hydrolase-1" evidence="2">
    <location>
        <begin position="65"/>
        <end position="309"/>
    </location>
</feature>
<name>A0A0V8QEM2_9FIRM</name>
<keyword evidence="1" id="KW-1133">Transmembrane helix</keyword>
<dbReference type="AlphaFoldDB" id="A0A0V8QEM2"/>